<dbReference type="STRING" id="3775.A0A1Q3C1X6"/>
<sequence length="232" mass="25594">LSIEASLPTHAVYMADNRLTVFPFPSTCQDTNNTEAQIVGKAVIDPILVHSAHSMPNSVPAFADSTSGPMLTPLPSLLTPDQLPQSRSPVLSSSQKMYPDQKDMGTMIAISCRISTPVIQWRDIQPPLLPLLVSAKHSQYSNPKFTEEFDFMAMNEMFEKDEVWGYLGMAKQRDATEGEEDISTDQSLGNKGGDGLTNLNTKPAYKKDEFFDAIPCNSVSRGSRNGQHYFSE</sequence>
<feature type="region of interest" description="Disordered" evidence="1">
    <location>
        <begin position="175"/>
        <end position="200"/>
    </location>
</feature>
<dbReference type="SMART" id="SM01199">
    <property type="entry name" value="FDF"/>
    <property type="match status" value="1"/>
</dbReference>
<dbReference type="GO" id="GO:0003729">
    <property type="term" value="F:mRNA binding"/>
    <property type="evidence" value="ECO:0007669"/>
    <property type="project" value="TreeGrafter"/>
</dbReference>
<evidence type="ECO:0000313" key="3">
    <source>
        <dbReference type="EMBL" id="GAV74179.1"/>
    </source>
</evidence>
<protein>
    <submittedName>
        <fullName evidence="3">FDF domain-containing protein</fullName>
    </submittedName>
</protein>
<dbReference type="OrthoDB" id="21539at2759"/>
<feature type="domain" description="DFDF" evidence="2">
    <location>
        <begin position="137"/>
        <end position="173"/>
    </location>
</feature>
<dbReference type="InterPro" id="IPR025762">
    <property type="entry name" value="DFDF"/>
</dbReference>
<dbReference type="GO" id="GO:0000932">
    <property type="term" value="C:P-body"/>
    <property type="evidence" value="ECO:0007669"/>
    <property type="project" value="TreeGrafter"/>
</dbReference>
<dbReference type="Proteomes" id="UP000187406">
    <property type="component" value="Unassembled WGS sequence"/>
</dbReference>
<dbReference type="GO" id="GO:0034063">
    <property type="term" value="P:stress granule assembly"/>
    <property type="evidence" value="ECO:0007669"/>
    <property type="project" value="TreeGrafter"/>
</dbReference>
<evidence type="ECO:0000259" key="2">
    <source>
        <dbReference type="PROSITE" id="PS51512"/>
    </source>
</evidence>
<dbReference type="Pfam" id="PF09532">
    <property type="entry name" value="FDF"/>
    <property type="match status" value="1"/>
</dbReference>
<feature type="non-terminal residue" evidence="3">
    <location>
        <position position="232"/>
    </location>
</feature>
<proteinExistence type="predicted"/>
<dbReference type="EMBL" id="BDDD01001200">
    <property type="protein sequence ID" value="GAV74179.1"/>
    <property type="molecule type" value="Genomic_DNA"/>
</dbReference>
<comment type="caution">
    <text evidence="3">The sequence shown here is derived from an EMBL/GenBank/DDBJ whole genome shotgun (WGS) entry which is preliminary data.</text>
</comment>
<dbReference type="GO" id="GO:0033962">
    <property type="term" value="P:P-body assembly"/>
    <property type="evidence" value="ECO:0007669"/>
    <property type="project" value="TreeGrafter"/>
</dbReference>
<reference evidence="4" key="1">
    <citation type="submission" date="2016-04" db="EMBL/GenBank/DDBJ databases">
        <title>Cephalotus genome sequencing.</title>
        <authorList>
            <person name="Fukushima K."/>
            <person name="Hasebe M."/>
            <person name="Fang X."/>
        </authorList>
    </citation>
    <scope>NUCLEOTIDE SEQUENCE [LARGE SCALE GENOMIC DNA]</scope>
    <source>
        <strain evidence="4">cv. St1</strain>
    </source>
</reference>
<name>A0A1Q3C1X6_CEPFO</name>
<dbReference type="InterPro" id="IPR019050">
    <property type="entry name" value="FDF_dom"/>
</dbReference>
<evidence type="ECO:0000313" key="4">
    <source>
        <dbReference type="Proteomes" id="UP000187406"/>
    </source>
</evidence>
<feature type="non-terminal residue" evidence="3">
    <location>
        <position position="1"/>
    </location>
</feature>
<dbReference type="PANTHER" id="PTHR13586">
    <property type="entry name" value="SCD6 PROTEIN-RELATED"/>
    <property type="match status" value="1"/>
</dbReference>
<dbReference type="PANTHER" id="PTHR13586:SF23">
    <property type="entry name" value="DECAPPING 5-LIKE PROTEIN-RELATED"/>
    <property type="match status" value="1"/>
</dbReference>
<keyword evidence="4" id="KW-1185">Reference proteome</keyword>
<evidence type="ECO:0000256" key="1">
    <source>
        <dbReference type="SAM" id="MobiDB-lite"/>
    </source>
</evidence>
<accession>A0A1Q3C1X6</accession>
<dbReference type="PROSITE" id="PS51512">
    <property type="entry name" value="DFDF"/>
    <property type="match status" value="1"/>
</dbReference>
<dbReference type="AlphaFoldDB" id="A0A1Q3C1X6"/>
<dbReference type="InParanoid" id="A0A1Q3C1X6"/>
<gene>
    <name evidence="3" type="ORF">CFOL_v3_17660</name>
</gene>
<organism evidence="3 4">
    <name type="scientific">Cephalotus follicularis</name>
    <name type="common">Albany pitcher plant</name>
    <dbReference type="NCBI Taxonomy" id="3775"/>
    <lineage>
        <taxon>Eukaryota</taxon>
        <taxon>Viridiplantae</taxon>
        <taxon>Streptophyta</taxon>
        <taxon>Embryophyta</taxon>
        <taxon>Tracheophyta</taxon>
        <taxon>Spermatophyta</taxon>
        <taxon>Magnoliopsida</taxon>
        <taxon>eudicotyledons</taxon>
        <taxon>Gunneridae</taxon>
        <taxon>Pentapetalae</taxon>
        <taxon>rosids</taxon>
        <taxon>fabids</taxon>
        <taxon>Oxalidales</taxon>
        <taxon>Cephalotaceae</taxon>
        <taxon>Cephalotus</taxon>
    </lineage>
</organism>